<comment type="caution">
    <text evidence="1">The sequence shown here is derived from an EMBL/GenBank/DDBJ whole genome shotgun (WGS) entry which is preliminary data.</text>
</comment>
<dbReference type="Pfam" id="PF11828">
    <property type="entry name" value="DUF3348"/>
    <property type="match status" value="1"/>
</dbReference>
<reference evidence="1" key="1">
    <citation type="submission" date="2019-08" db="EMBL/GenBank/DDBJ databases">
        <authorList>
            <person name="Kucharzyk K."/>
            <person name="Murdoch R.W."/>
            <person name="Higgins S."/>
            <person name="Loffler F."/>
        </authorList>
    </citation>
    <scope>NUCLEOTIDE SEQUENCE</scope>
</reference>
<evidence type="ECO:0000313" key="1">
    <source>
        <dbReference type="EMBL" id="MPM77805.1"/>
    </source>
</evidence>
<sequence length="271" mass="29677">MTQVWCSLAAFFEYGIPSAMTPGLQRTTFNRSGLVRLLSEIIPEPVDPKYDFGERLGQWLDFADALALFSALNADAAKTAAPTTGANASPLAAQLTRVRETLSNAIQNDGVFSEGTARVRFPSPLPQATAKEAADFAPYHRYYLAHQRDMASAISALRSNARKALAARSPAHRQLAELDANFDKILIVRERNLLGNIPILLARRFAQRYQDHQASLPADAQDDPTLWTQPGSWLEAFCQDTQAMLLAELDLRLKPAAGLIAALGQEDNTTP</sequence>
<organism evidence="1">
    <name type="scientific">bioreactor metagenome</name>
    <dbReference type="NCBI Taxonomy" id="1076179"/>
    <lineage>
        <taxon>unclassified sequences</taxon>
        <taxon>metagenomes</taxon>
        <taxon>ecological metagenomes</taxon>
    </lineage>
</organism>
<dbReference type="EMBL" id="VSSQ01028191">
    <property type="protein sequence ID" value="MPM77805.1"/>
    <property type="molecule type" value="Genomic_DNA"/>
</dbReference>
<protein>
    <recommendedName>
        <fullName evidence="2">DUF3348 domain-containing protein</fullName>
    </recommendedName>
</protein>
<accession>A0A645CLN4</accession>
<dbReference type="InterPro" id="IPR021783">
    <property type="entry name" value="DUF3348"/>
</dbReference>
<name>A0A645CLN4_9ZZZZ</name>
<dbReference type="AlphaFoldDB" id="A0A645CLN4"/>
<gene>
    <name evidence="1" type="ORF">SDC9_124813</name>
</gene>
<evidence type="ECO:0008006" key="2">
    <source>
        <dbReference type="Google" id="ProtNLM"/>
    </source>
</evidence>
<proteinExistence type="predicted"/>